<comment type="caution">
    <text evidence="2">The sequence shown here is derived from an EMBL/GenBank/DDBJ whole genome shotgun (WGS) entry which is preliminary data.</text>
</comment>
<dbReference type="Gene3D" id="3.20.20.150">
    <property type="entry name" value="Divalent-metal-dependent TIM barrel enzymes"/>
    <property type="match status" value="1"/>
</dbReference>
<protein>
    <submittedName>
        <fullName evidence="2">Sugar phosphate isomerase/epimerase</fullName>
    </submittedName>
</protein>
<feature type="domain" description="Xylose isomerase-like TIM barrel" evidence="1">
    <location>
        <begin position="20"/>
        <end position="313"/>
    </location>
</feature>
<evidence type="ECO:0000259" key="1">
    <source>
        <dbReference type="Pfam" id="PF01261"/>
    </source>
</evidence>
<keyword evidence="3" id="KW-1185">Reference proteome</keyword>
<accession>A0ABP9EXU5</accession>
<proteinExistence type="predicted"/>
<dbReference type="InterPro" id="IPR036237">
    <property type="entry name" value="Xyl_isomerase-like_sf"/>
</dbReference>
<evidence type="ECO:0000313" key="3">
    <source>
        <dbReference type="Proteomes" id="UP001500457"/>
    </source>
</evidence>
<organism evidence="2 3">
    <name type="scientific">Actinomycetospora straminea</name>
    <dbReference type="NCBI Taxonomy" id="663607"/>
    <lineage>
        <taxon>Bacteria</taxon>
        <taxon>Bacillati</taxon>
        <taxon>Actinomycetota</taxon>
        <taxon>Actinomycetes</taxon>
        <taxon>Pseudonocardiales</taxon>
        <taxon>Pseudonocardiaceae</taxon>
        <taxon>Actinomycetospora</taxon>
    </lineage>
</organism>
<dbReference type="EMBL" id="BAABHQ010000018">
    <property type="protein sequence ID" value="GAA4889803.1"/>
    <property type="molecule type" value="Genomic_DNA"/>
</dbReference>
<dbReference type="PANTHER" id="PTHR12110:SF21">
    <property type="entry name" value="XYLOSE ISOMERASE-LIKE TIM BARREL DOMAIN-CONTAINING PROTEIN"/>
    <property type="match status" value="1"/>
</dbReference>
<dbReference type="Proteomes" id="UP001500457">
    <property type="component" value="Unassembled WGS sequence"/>
</dbReference>
<name>A0ABP9EXU5_9PSEU</name>
<reference evidence="3" key="1">
    <citation type="journal article" date="2019" name="Int. J. Syst. Evol. Microbiol.">
        <title>The Global Catalogue of Microorganisms (GCM) 10K type strain sequencing project: providing services to taxonomists for standard genome sequencing and annotation.</title>
        <authorList>
            <consortium name="The Broad Institute Genomics Platform"/>
            <consortium name="The Broad Institute Genome Sequencing Center for Infectious Disease"/>
            <person name="Wu L."/>
            <person name="Ma J."/>
        </authorList>
    </citation>
    <scope>NUCLEOTIDE SEQUENCE [LARGE SCALE GENOMIC DNA]</scope>
    <source>
        <strain evidence="3">JCM 17983</strain>
    </source>
</reference>
<gene>
    <name evidence="2" type="ORF">GCM10023203_48880</name>
</gene>
<dbReference type="InterPro" id="IPR050312">
    <property type="entry name" value="IolE/XylAMocC-like"/>
</dbReference>
<dbReference type="PANTHER" id="PTHR12110">
    <property type="entry name" value="HYDROXYPYRUVATE ISOMERASE"/>
    <property type="match status" value="1"/>
</dbReference>
<dbReference type="RefSeq" id="WP_274234340.1">
    <property type="nucleotide sequence ID" value="NZ_BAABHQ010000018.1"/>
</dbReference>
<dbReference type="InterPro" id="IPR013022">
    <property type="entry name" value="Xyl_isomerase-like_TIM-brl"/>
</dbReference>
<keyword evidence="2" id="KW-0413">Isomerase</keyword>
<dbReference type="GO" id="GO:0016853">
    <property type="term" value="F:isomerase activity"/>
    <property type="evidence" value="ECO:0007669"/>
    <property type="project" value="UniProtKB-KW"/>
</dbReference>
<dbReference type="Pfam" id="PF01261">
    <property type="entry name" value="AP_endonuc_2"/>
    <property type="match status" value="1"/>
</dbReference>
<dbReference type="SUPFAM" id="SSF51658">
    <property type="entry name" value="Xylose isomerase-like"/>
    <property type="match status" value="1"/>
</dbReference>
<sequence>MKLGVYDAILHDRPLPEALRTVRSLGLTGLEVNAGGFLPPVHLPVDDLLAGRTAAEDYLGVFAAEGVELTALNCNGNPLHPDPRIGEAHARDLRRTIEVAGRLGVRRVVTMSGLPAGEPGGTIPVWNPMPFESTYSDVRDRQWSEVGVPFWREIDALAGEHGVKVCIEMHQFNLVFNPSTLTRLVEETGACSVGAEMDPSHLFWQGIDPVAAIEHLGDLVYLAAAKDTRINDAVRVHGVLDDRHRKVTEDPVRLGGDATLNAWPENAGWDFVALGKGHDQAFWTRFLRALAKVDPDMAVNIEHEDVELGRLEGLEVAAGVLTAAAADV</sequence>
<evidence type="ECO:0000313" key="2">
    <source>
        <dbReference type="EMBL" id="GAA4889803.1"/>
    </source>
</evidence>